<organism evidence="2 3">
    <name type="scientific">Rhizobium leguminosarum bv. viciae</name>
    <dbReference type="NCBI Taxonomy" id="387"/>
    <lineage>
        <taxon>Bacteria</taxon>
        <taxon>Pseudomonadati</taxon>
        <taxon>Pseudomonadota</taxon>
        <taxon>Alphaproteobacteria</taxon>
        <taxon>Hyphomicrobiales</taxon>
        <taxon>Rhizobiaceae</taxon>
        <taxon>Rhizobium/Agrobacterium group</taxon>
        <taxon>Rhizobium</taxon>
    </lineage>
</organism>
<feature type="compositionally biased region" description="Basic and acidic residues" evidence="1">
    <location>
        <begin position="236"/>
        <end position="253"/>
    </location>
</feature>
<dbReference type="Pfam" id="PF07120">
    <property type="entry name" value="DUF1376"/>
    <property type="match status" value="1"/>
</dbReference>
<feature type="region of interest" description="Disordered" evidence="1">
    <location>
        <begin position="119"/>
        <end position="141"/>
    </location>
</feature>
<dbReference type="InterPro" id="IPR010781">
    <property type="entry name" value="DUF1376"/>
</dbReference>
<name>A0A7G6RJA3_RHILV</name>
<dbReference type="RefSeq" id="WP_113542169.1">
    <property type="nucleotide sequence ID" value="NZ_SJLV01000013.1"/>
</dbReference>
<dbReference type="EMBL" id="CP050549">
    <property type="protein sequence ID" value="QND42335.1"/>
    <property type="molecule type" value="Genomic_DNA"/>
</dbReference>
<accession>A0A7G6RJA3</accession>
<evidence type="ECO:0000313" key="3">
    <source>
        <dbReference type="Proteomes" id="UP000515518"/>
    </source>
</evidence>
<reference evidence="3" key="1">
    <citation type="journal article" date="2020" name="Mol. Plant Microbe">
        <title>Rhizobial microsymbionts of the narrowly endemic Oxytropis species growing in Kamchatka are characterized by significant genetic diversity and possess a set of genes that are associated with T3SS and T6SS secretion systems and can affect the development of symbiosis.</title>
        <authorList>
            <person name="Safronova V."/>
            <person name="Guro P."/>
            <person name="Sazanova A."/>
            <person name="Kuznetsova I."/>
            <person name="Belimov A."/>
            <person name="Yakubov V."/>
            <person name="Chirak E."/>
            <person name="Afonin A."/>
            <person name="Gogolev Y."/>
            <person name="Andronov E."/>
            <person name="Tikhonovich I."/>
        </authorList>
    </citation>
    <scope>NUCLEOTIDE SEQUENCE [LARGE SCALE GENOMIC DNA]</scope>
    <source>
        <strain evidence="3">RCAM0610</strain>
    </source>
</reference>
<gene>
    <name evidence="2" type="ORF">HB770_11010</name>
</gene>
<evidence type="ECO:0000256" key="1">
    <source>
        <dbReference type="SAM" id="MobiDB-lite"/>
    </source>
</evidence>
<feature type="compositionally biased region" description="Polar residues" evidence="1">
    <location>
        <begin position="226"/>
        <end position="235"/>
    </location>
</feature>
<feature type="region of interest" description="Disordered" evidence="1">
    <location>
        <begin position="200"/>
        <end position="253"/>
    </location>
</feature>
<protein>
    <submittedName>
        <fullName evidence="2">DUF1376 domain-containing protein</fullName>
    </submittedName>
</protein>
<dbReference type="AlphaFoldDB" id="A0A7G6RJA3"/>
<feature type="compositionally biased region" description="Basic and acidic residues" evidence="1">
    <location>
        <begin position="202"/>
        <end position="216"/>
    </location>
</feature>
<sequence length="253" mass="28768">MSNRAWMPLHIGDYLADTGHLTATEHGAYLLLIMHYWQNGCLPENERIIARIAKLTPEQWEESRDMLAMLFGPGWTHKRIDAELSKADEIIEKRRAAAESRYSKGKPQTSDANAMHVQSKCSDTGVPPFTDNQSSSLRSEDARGPDFEIFWDAFPNKIGKPSAEKAFSQAMKRASFDEIMAGVRTYAAKADDRQWCSPVKWLSDDRWKDQPAKPPDKSPPPRPGTNGLSHLQNFQSREDYLAAEKKRSERSFR</sequence>
<evidence type="ECO:0000313" key="2">
    <source>
        <dbReference type="EMBL" id="QND42335.1"/>
    </source>
</evidence>
<proteinExistence type="predicted"/>
<dbReference type="Proteomes" id="UP000515518">
    <property type="component" value="Chromosome"/>
</dbReference>